<comment type="subcellular location">
    <subcellularLocation>
        <location evidence="1">Mitochondrion</location>
    </subcellularLocation>
</comment>
<gene>
    <name evidence="3" type="ORF">CANCADRAFT_30632</name>
</gene>
<dbReference type="GO" id="GO:0003729">
    <property type="term" value="F:mRNA binding"/>
    <property type="evidence" value="ECO:0007669"/>
    <property type="project" value="TreeGrafter"/>
</dbReference>
<organism evidence="3 4">
    <name type="scientific">Tortispora caseinolytica NRRL Y-17796</name>
    <dbReference type="NCBI Taxonomy" id="767744"/>
    <lineage>
        <taxon>Eukaryota</taxon>
        <taxon>Fungi</taxon>
        <taxon>Dikarya</taxon>
        <taxon>Ascomycota</taxon>
        <taxon>Saccharomycotina</taxon>
        <taxon>Trigonopsidomycetes</taxon>
        <taxon>Trigonopsidales</taxon>
        <taxon>Trigonopsidaceae</taxon>
        <taxon>Tortispora</taxon>
    </lineage>
</organism>
<proteinExistence type="predicted"/>
<evidence type="ECO:0000313" key="4">
    <source>
        <dbReference type="Proteomes" id="UP000095023"/>
    </source>
</evidence>
<dbReference type="GO" id="GO:0007005">
    <property type="term" value="P:mitochondrion organization"/>
    <property type="evidence" value="ECO:0007669"/>
    <property type="project" value="TreeGrafter"/>
</dbReference>
<reference evidence="4" key="1">
    <citation type="submission" date="2016-02" db="EMBL/GenBank/DDBJ databases">
        <title>Comparative genomics of biotechnologically important yeasts.</title>
        <authorList>
            <consortium name="DOE Joint Genome Institute"/>
            <person name="Riley R."/>
            <person name="Haridas S."/>
            <person name="Wolfe K.H."/>
            <person name="Lopes M.R."/>
            <person name="Hittinger C.T."/>
            <person name="Goker M."/>
            <person name="Salamov A."/>
            <person name="Wisecaver J."/>
            <person name="Long T.M."/>
            <person name="Aerts A.L."/>
            <person name="Barry K."/>
            <person name="Choi C."/>
            <person name="Clum A."/>
            <person name="Coughlan A.Y."/>
            <person name="Deshpande S."/>
            <person name="Douglass A.P."/>
            <person name="Hanson S.J."/>
            <person name="Klenk H.-P."/>
            <person name="Labutti K."/>
            <person name="Lapidus A."/>
            <person name="Lindquist E."/>
            <person name="Lipzen A."/>
            <person name="Meier-Kolthoff J.P."/>
            <person name="Ohm R.A."/>
            <person name="Otillar R.P."/>
            <person name="Pangilinan J."/>
            <person name="Peng Y."/>
            <person name="Rokas A."/>
            <person name="Rosa C.A."/>
            <person name="Scheuner C."/>
            <person name="Sibirny A.A."/>
            <person name="Slot J.C."/>
            <person name="Stielow J.B."/>
            <person name="Sun H."/>
            <person name="Kurtzman C.P."/>
            <person name="Blackwell M."/>
            <person name="Jeffries T.W."/>
            <person name="Grigoriev I.V."/>
        </authorList>
    </citation>
    <scope>NUCLEOTIDE SEQUENCE [LARGE SCALE GENOMIC DNA]</scope>
    <source>
        <strain evidence="4">NRRL Y-17796</strain>
    </source>
</reference>
<evidence type="ECO:0000313" key="3">
    <source>
        <dbReference type="EMBL" id="ODV92488.1"/>
    </source>
</evidence>
<name>A0A1E4TLG5_9ASCO</name>
<dbReference type="InterPro" id="IPR011990">
    <property type="entry name" value="TPR-like_helical_dom_sf"/>
</dbReference>
<dbReference type="Pfam" id="PF13812">
    <property type="entry name" value="PPR_3"/>
    <property type="match status" value="1"/>
</dbReference>
<dbReference type="PANTHER" id="PTHR47934:SF6">
    <property type="entry name" value="MITOCHONDRIAL GROUP I INTRON SPLICING FACTOR CCM1-RELATED"/>
    <property type="match status" value="1"/>
</dbReference>
<dbReference type="AlphaFoldDB" id="A0A1E4TLG5"/>
<evidence type="ECO:0000256" key="2">
    <source>
        <dbReference type="PROSITE-ProRule" id="PRU00708"/>
    </source>
</evidence>
<feature type="repeat" description="PPR" evidence="2">
    <location>
        <begin position="558"/>
        <end position="592"/>
    </location>
</feature>
<dbReference type="InterPro" id="IPR002885">
    <property type="entry name" value="PPR_rpt"/>
</dbReference>
<dbReference type="PROSITE" id="PS51375">
    <property type="entry name" value="PPR"/>
    <property type="match status" value="2"/>
</dbReference>
<evidence type="ECO:0000256" key="1">
    <source>
        <dbReference type="ARBA" id="ARBA00004173"/>
    </source>
</evidence>
<dbReference type="OrthoDB" id="185373at2759"/>
<keyword evidence="4" id="KW-1185">Reference proteome</keyword>
<dbReference type="GO" id="GO:0005739">
    <property type="term" value="C:mitochondrion"/>
    <property type="evidence" value="ECO:0007669"/>
    <property type="project" value="UniProtKB-SubCell"/>
</dbReference>
<feature type="repeat" description="PPR" evidence="2">
    <location>
        <begin position="593"/>
        <end position="627"/>
    </location>
</feature>
<dbReference type="GO" id="GO:0006396">
    <property type="term" value="P:RNA processing"/>
    <property type="evidence" value="ECO:0007669"/>
    <property type="project" value="TreeGrafter"/>
</dbReference>
<protein>
    <recommendedName>
        <fullName evidence="5">Pentacotripeptide-repeat region of PRORP domain-containing protein</fullName>
    </recommendedName>
</protein>
<sequence>MLKLSRIVTYLRPGRRRLLGLIHTCPQRNISSLSQIINSIQFTTPPSQLSLQDLSTYLHASAPPSDQHTLLSLYRSFYTYLHSDPDIAHKRTVLYDWYRLLSGSSAWSPDLSLLLFRIVHSLPPADLSVLDLRILNSLLSENIDTLPSLALYSLSNCPQSVSHAYIESTVADLLSSNRISSALRVLLVFMNSINYADTAPTLIWLEKAIKITCRSLPPPAIVNISKSTFRSLNILWNESCIYPFLRTSIRSLKNPLIATRFLGYFRNTASHYYADSLAYVMKLHNTHSNYAYTLRLYRTKVATVPALCTTDTLTSALIAAKRLNDDLTTTKILQGAVDLPQTANISFFEPLCNILARRGISDIVHRIVQLLLEKNTVLTTNILNSLLYSYHLNGNRDSVYESYELFSQHNVSPNNFTFHIITSAAAASKDIDFLTSVVRSMSSGEVSGDAQVLAKYTYKNFMKMYAIEGFNTETEKLFKLYTLIEPPSAEILDYMTYGYCNIKKPEIAESFLVSYGDYGLSPSTASYNIVLKGYLKTDSYSAMRSLLRKMIINNVPYNSQTYLLILQSYTQSGQTELAAQVFNKLLRNNVPLNVYHYTAIASGYAAQGQRPQLWNLYRQMLKHGIKPTLVTESLLILGLAKLKSVRGFRRATERISHALQIYAYPDLTSRFPAKNAIPPHLFAPILKMAPHLCKRPEVIEFIDWVRSYAKDHYQPEMPSWYSLLKLYEGLGNCYLSIGQFEWFEEVWVNALKAVKASLELHSFDEQTLNTVPYQHRYVMSGMMALRIKSLIVQKQYNFTEVDLIWDALAKKGYAFDSIAWILRIKIHALGYDNANTILSITEDLLDSSQEFRSVFGKTIATDSINAKSKTNRHLKLNTIPIAGVMKDIWKALDKYVEQTQESSTAIHTVQTVETLLDKYPLTAELLKEYSPNSGIAARAMEYVKNLKTSKIERVI</sequence>
<dbReference type="Gene3D" id="1.25.40.10">
    <property type="entry name" value="Tetratricopeptide repeat domain"/>
    <property type="match status" value="2"/>
</dbReference>
<dbReference type="EMBL" id="KV453841">
    <property type="protein sequence ID" value="ODV92488.1"/>
    <property type="molecule type" value="Genomic_DNA"/>
</dbReference>
<accession>A0A1E4TLG5</accession>
<dbReference type="Pfam" id="PF01535">
    <property type="entry name" value="PPR"/>
    <property type="match status" value="1"/>
</dbReference>
<dbReference type="PANTHER" id="PTHR47934">
    <property type="entry name" value="PENTATRICOPEPTIDE REPEAT-CONTAINING PROTEIN PET309, MITOCHONDRIAL"/>
    <property type="match status" value="1"/>
</dbReference>
<dbReference type="NCBIfam" id="TIGR00756">
    <property type="entry name" value="PPR"/>
    <property type="match status" value="1"/>
</dbReference>
<dbReference type="Proteomes" id="UP000095023">
    <property type="component" value="Unassembled WGS sequence"/>
</dbReference>
<evidence type="ECO:0008006" key="5">
    <source>
        <dbReference type="Google" id="ProtNLM"/>
    </source>
</evidence>
<dbReference type="InterPro" id="IPR051114">
    <property type="entry name" value="Mito_RNA_Proc_CCM1"/>
</dbReference>